<dbReference type="RefSeq" id="WP_033361440.1">
    <property type="nucleotide sequence ID" value="NZ_CP073767.1"/>
</dbReference>
<name>A0A9Q9MJJ7_9ACTN</name>
<evidence type="ECO:0000313" key="2">
    <source>
        <dbReference type="Proteomes" id="UP001058003"/>
    </source>
</evidence>
<dbReference type="EMBL" id="CP073767">
    <property type="protein sequence ID" value="UWZ56980.1"/>
    <property type="molecule type" value="Genomic_DNA"/>
</dbReference>
<organism evidence="1 2">
    <name type="scientific">Dactylosporangium aurantiacum</name>
    <dbReference type="NCBI Taxonomy" id="35754"/>
    <lineage>
        <taxon>Bacteria</taxon>
        <taxon>Bacillati</taxon>
        <taxon>Actinomycetota</taxon>
        <taxon>Actinomycetes</taxon>
        <taxon>Micromonosporales</taxon>
        <taxon>Micromonosporaceae</taxon>
        <taxon>Dactylosporangium</taxon>
    </lineage>
</organism>
<keyword evidence="2" id="KW-1185">Reference proteome</keyword>
<accession>A0A9Q9MJJ7</accession>
<evidence type="ECO:0000313" key="1">
    <source>
        <dbReference type="EMBL" id="UWZ56980.1"/>
    </source>
</evidence>
<reference evidence="1" key="1">
    <citation type="submission" date="2021-04" db="EMBL/GenBank/DDBJ databases">
        <title>Dactylosporangium aurantiacum NRRL B-8018 full assembly.</title>
        <authorList>
            <person name="Hartkoorn R.C."/>
            <person name="Beaudoing E."/>
            <person name="Hot D."/>
        </authorList>
    </citation>
    <scope>NUCLEOTIDE SEQUENCE</scope>
    <source>
        <strain evidence="1">NRRL B-8018</strain>
    </source>
</reference>
<sequence>MPYAPDGTGSTVIERALDAATAVDGRRERTAALLDLVPHLPPDRLHRCLDAVLDDLAADPETADLARLAPYLADRHWPAVMAVAAAGGRERGQLLWSFVPHLPPDQVEPALAVASGGPPGSTAIPVRVALARRLPAERRGALLRKMLADSAVVVGDAGARARVLVALVPHLRTDRLGDVLRAATAFGDAAHRAQVLVALAPHLPVAAAPALDAAVAVEHPGTRTGLLTRLAPALPLDLLRRATGAVLGVEHAHLRVPALGALLPYLPAGDRAAVLGPAVESLADIRVMNDHAAALAGLVPYLPADLLHEVYTRAAAPVPFVWSLATLAPHLPDGHRQRAVAVALAAATAGDRGYALPGELPALLPLLSADQLEQAVAAALALDVGRAEALTALLPYLSGDRRADVLAQALAAAASTGDLPSRLAALVVLLPHLPADERDALAGEALATVEGATVDYRLARMLVTLGPVLSPDRLDRVMAAAVALPSEHDRRWAVAGLAPHLPPALVARYTPVASDDITMAAMARRAAACVEADPAQAPLALAVLRRALAAPDRATALAGLAGLARFVGTLTGAGVGPCLDAVLQTAAWWR</sequence>
<protein>
    <submittedName>
        <fullName evidence="1">Uncharacterized protein</fullName>
    </submittedName>
</protein>
<gene>
    <name evidence="1" type="ORF">Daura_12895</name>
</gene>
<dbReference type="Proteomes" id="UP001058003">
    <property type="component" value="Chromosome"/>
</dbReference>
<dbReference type="KEGG" id="daur:Daura_12895"/>
<proteinExistence type="predicted"/>
<dbReference type="AlphaFoldDB" id="A0A9Q9MJJ7"/>